<reference evidence="1 2" key="1">
    <citation type="submission" date="2019-12" db="EMBL/GenBank/DDBJ databases">
        <title>Genomic-based taxomic classification of the family Erythrobacteraceae.</title>
        <authorList>
            <person name="Xu L."/>
        </authorList>
    </citation>
    <scope>NUCLEOTIDE SEQUENCE [LARGE SCALE GENOMIC DNA]</scope>
    <source>
        <strain evidence="1 2">100921-2</strain>
    </source>
</reference>
<dbReference type="Proteomes" id="UP000439522">
    <property type="component" value="Unassembled WGS sequence"/>
</dbReference>
<name>A0A6I4TAE4_9SPHN</name>
<accession>A0A6I4TAE4</accession>
<dbReference type="EMBL" id="WTZA01000001">
    <property type="protein sequence ID" value="MXO74192.1"/>
    <property type="molecule type" value="Genomic_DNA"/>
</dbReference>
<proteinExistence type="predicted"/>
<organism evidence="1 2">
    <name type="scientific">Tsuneonella aeria</name>
    <dbReference type="NCBI Taxonomy" id="1837929"/>
    <lineage>
        <taxon>Bacteria</taxon>
        <taxon>Pseudomonadati</taxon>
        <taxon>Pseudomonadota</taxon>
        <taxon>Alphaproteobacteria</taxon>
        <taxon>Sphingomonadales</taxon>
        <taxon>Erythrobacteraceae</taxon>
        <taxon>Tsuneonella</taxon>
    </lineage>
</organism>
<sequence>MLAIDQPPVVEAVAPLPTPFRVFQEACLEGNATLDPDRVEAVKFRELPEDAQIMIRFALPLGSANSWSMRPPMTSQVMERIYRLAGESDAYLMLPDGTGDTGFANVCSVVVEGATFGDTRGAILHERTSSNLPKSALGSRALPYVAHYADGYQLTAAEHNGWAIAATVPGQVPVGESSK</sequence>
<dbReference type="AlphaFoldDB" id="A0A6I4TAE4"/>
<protein>
    <submittedName>
        <fullName evidence="1">Uncharacterized protein</fullName>
    </submittedName>
</protein>
<evidence type="ECO:0000313" key="1">
    <source>
        <dbReference type="EMBL" id="MXO74192.1"/>
    </source>
</evidence>
<keyword evidence="2" id="KW-1185">Reference proteome</keyword>
<gene>
    <name evidence="1" type="ORF">GRI40_03010</name>
</gene>
<evidence type="ECO:0000313" key="2">
    <source>
        <dbReference type="Proteomes" id="UP000439522"/>
    </source>
</evidence>
<comment type="caution">
    <text evidence="1">The sequence shown here is derived from an EMBL/GenBank/DDBJ whole genome shotgun (WGS) entry which is preliminary data.</text>
</comment>